<dbReference type="SUPFAM" id="SSF52821">
    <property type="entry name" value="Rhodanese/Cell cycle control phosphatase"/>
    <property type="match status" value="1"/>
</dbReference>
<reference evidence="2" key="2">
    <citation type="submission" date="2025-08" db="UniProtKB">
        <authorList>
            <consortium name="Ensembl"/>
        </authorList>
    </citation>
    <scope>IDENTIFICATION</scope>
</reference>
<organism evidence="2 3">
    <name type="scientific">Scleropages formosus</name>
    <name type="common">Asian bonytongue</name>
    <name type="synonym">Osteoglossum formosum</name>
    <dbReference type="NCBI Taxonomy" id="113540"/>
    <lineage>
        <taxon>Eukaryota</taxon>
        <taxon>Metazoa</taxon>
        <taxon>Chordata</taxon>
        <taxon>Craniata</taxon>
        <taxon>Vertebrata</taxon>
        <taxon>Euteleostomi</taxon>
        <taxon>Actinopterygii</taxon>
        <taxon>Neopterygii</taxon>
        <taxon>Teleostei</taxon>
        <taxon>Osteoglossocephala</taxon>
        <taxon>Osteoglossomorpha</taxon>
        <taxon>Osteoglossiformes</taxon>
        <taxon>Osteoglossidae</taxon>
        <taxon>Scleropages</taxon>
    </lineage>
</organism>
<dbReference type="PANTHER" id="PTHR44086">
    <property type="entry name" value="THIOSULFATE SULFURTRANSFERASE RDL2, MITOCHONDRIAL-RELATED"/>
    <property type="match status" value="1"/>
</dbReference>
<proteinExistence type="predicted"/>
<reference evidence="2" key="3">
    <citation type="submission" date="2025-09" db="UniProtKB">
        <authorList>
            <consortium name="Ensembl"/>
        </authorList>
    </citation>
    <scope>IDENTIFICATION</scope>
</reference>
<reference evidence="2 3" key="1">
    <citation type="submission" date="2019-04" db="EMBL/GenBank/DDBJ databases">
        <authorList>
            <consortium name="Wellcome Sanger Institute Data Sharing"/>
        </authorList>
    </citation>
    <scope>NUCLEOTIDE SEQUENCE [LARGE SCALE GENOMIC DNA]</scope>
</reference>
<dbReference type="SMART" id="SM00450">
    <property type="entry name" value="RHOD"/>
    <property type="match status" value="1"/>
</dbReference>
<dbReference type="InterPro" id="IPR036873">
    <property type="entry name" value="Rhodanese-like_dom_sf"/>
</dbReference>
<dbReference type="AlphaFoldDB" id="A0A8C9R975"/>
<dbReference type="KEGG" id="sfm:108925377"/>
<dbReference type="GeneTree" id="ENSGT00940000161394"/>
<dbReference type="OrthoDB" id="566238at2759"/>
<evidence type="ECO:0000259" key="1">
    <source>
        <dbReference type="PROSITE" id="PS50206"/>
    </source>
</evidence>
<dbReference type="CTD" id="100131187"/>
<evidence type="ECO:0000313" key="2">
    <source>
        <dbReference type="Ensembl" id="ENSSFOP00015008128.1"/>
    </source>
</evidence>
<dbReference type="PANTHER" id="PTHR44086:SF3">
    <property type="entry name" value="THIOSULFATE SULFURTRANSFERASE_RHODANESE-LIKE DOMAIN-CONTAINING PROTEIN 1 ISOFORM X2"/>
    <property type="match status" value="1"/>
</dbReference>
<feature type="domain" description="Rhodanese" evidence="1">
    <location>
        <begin position="19"/>
        <end position="117"/>
    </location>
</feature>
<dbReference type="Ensembl" id="ENSSFOT00015008245.2">
    <property type="protein sequence ID" value="ENSSFOP00015008128.1"/>
    <property type="gene ID" value="ENSSFOG00015005332.2"/>
</dbReference>
<accession>A0A8C9R975</accession>
<dbReference type="Pfam" id="PF00581">
    <property type="entry name" value="Rhodanese"/>
    <property type="match status" value="1"/>
</dbReference>
<protein>
    <submittedName>
        <fullName evidence="2">Thiosulfate sulfurtransferase like domain containing 1</fullName>
    </submittedName>
</protein>
<dbReference type="GeneID" id="108925377"/>
<dbReference type="InterPro" id="IPR001763">
    <property type="entry name" value="Rhodanese-like_dom"/>
</dbReference>
<dbReference type="Gene3D" id="3.40.250.10">
    <property type="entry name" value="Rhodanese-like domain"/>
    <property type="match status" value="1"/>
</dbReference>
<name>A0A8C9R975_SCLFO</name>
<keyword evidence="3" id="KW-1185">Reference proteome</keyword>
<dbReference type="RefSeq" id="XP_018592754.1">
    <property type="nucleotide sequence ID" value="XM_018737238.2"/>
</dbReference>
<sequence>MGSTDSTISYSELKALLENSSDLLLVDVRSQAEVDRGKIPGSINIPVECVEKDLSLDPDAFKAKFGVQKPALDAPHLVFHCQMGRRGAVALEKACALGFKNAQNYAGGYREWSEKEHN</sequence>
<dbReference type="PROSITE" id="PS50206">
    <property type="entry name" value="RHODANESE_3"/>
    <property type="match status" value="1"/>
</dbReference>
<gene>
    <name evidence="2" type="primary">tstd1</name>
</gene>
<dbReference type="Proteomes" id="UP000694397">
    <property type="component" value="Chromosome 13"/>
</dbReference>
<evidence type="ECO:0000313" key="3">
    <source>
        <dbReference type="Proteomes" id="UP000694397"/>
    </source>
</evidence>